<protein>
    <recommendedName>
        <fullName evidence="2 7">Alkanesulfonate monooxygenase</fullName>
        <ecNumber evidence="2 7">1.14.14.5</ecNumber>
    </recommendedName>
    <alternativeName>
        <fullName evidence="7">FMNH2-dependent aliphatic sulfonate monooxygenase</fullName>
    </alternativeName>
</protein>
<dbReference type="OrthoDB" id="9814695at2"/>
<keyword evidence="10" id="KW-1185">Reference proteome</keyword>
<comment type="function">
    <text evidence="7">Catalyzes the desulfonation of aliphatic sulfonates.</text>
</comment>
<evidence type="ECO:0000256" key="2">
    <source>
        <dbReference type="ARBA" id="ARBA00012113"/>
    </source>
</evidence>
<evidence type="ECO:0000313" key="10">
    <source>
        <dbReference type="Proteomes" id="UP000214646"/>
    </source>
</evidence>
<organism evidence="9 10">
    <name type="scientific">Fimbriiglobus ruber</name>
    <dbReference type="NCBI Taxonomy" id="1908690"/>
    <lineage>
        <taxon>Bacteria</taxon>
        <taxon>Pseudomonadati</taxon>
        <taxon>Planctomycetota</taxon>
        <taxon>Planctomycetia</taxon>
        <taxon>Gemmatales</taxon>
        <taxon>Gemmataceae</taxon>
        <taxon>Fimbriiglobus</taxon>
    </lineage>
</organism>
<keyword evidence="6 7" id="KW-0503">Monooxygenase</keyword>
<dbReference type="Pfam" id="PF00296">
    <property type="entry name" value="Bac_luciferase"/>
    <property type="match status" value="1"/>
</dbReference>
<gene>
    <name evidence="7" type="primary">ssuD</name>
    <name evidence="9" type="ORF">FRUB_05067</name>
</gene>
<keyword evidence="4 7" id="KW-0288">FMN</keyword>
<evidence type="ECO:0000256" key="1">
    <source>
        <dbReference type="ARBA" id="ARBA00007044"/>
    </source>
</evidence>
<dbReference type="NCBIfam" id="TIGR03565">
    <property type="entry name" value="alk_sulf_monoox"/>
    <property type="match status" value="1"/>
</dbReference>
<dbReference type="AlphaFoldDB" id="A0A225DNK2"/>
<dbReference type="HAMAP" id="MF_01229">
    <property type="entry name" value="Alkanesulf_monooxygen"/>
    <property type="match status" value="1"/>
</dbReference>
<dbReference type="CDD" id="cd01094">
    <property type="entry name" value="Alkanesulfonate_monoxygenase"/>
    <property type="match status" value="1"/>
</dbReference>
<dbReference type="InterPro" id="IPR050172">
    <property type="entry name" value="SsuD_RutA_monooxygenase"/>
</dbReference>
<evidence type="ECO:0000256" key="6">
    <source>
        <dbReference type="ARBA" id="ARBA00023033"/>
    </source>
</evidence>
<feature type="domain" description="Luciferase-like" evidence="8">
    <location>
        <begin position="1"/>
        <end position="323"/>
    </location>
</feature>
<dbReference type="RefSeq" id="WP_088256120.1">
    <property type="nucleotide sequence ID" value="NZ_NIDE01000008.1"/>
</dbReference>
<keyword evidence="3 7" id="KW-0285">Flavoprotein</keyword>
<dbReference type="GO" id="GO:0046306">
    <property type="term" value="P:alkanesulfonate catabolic process"/>
    <property type="evidence" value="ECO:0007669"/>
    <property type="project" value="TreeGrafter"/>
</dbReference>
<keyword evidence="5 7" id="KW-0560">Oxidoreductase</keyword>
<reference evidence="10" key="1">
    <citation type="submission" date="2017-06" db="EMBL/GenBank/DDBJ databases">
        <title>Genome analysis of Fimbriiglobus ruber SP5, the first member of the order Planctomycetales with confirmed chitinolytic capability.</title>
        <authorList>
            <person name="Ravin N.V."/>
            <person name="Rakitin A.L."/>
            <person name="Ivanova A.A."/>
            <person name="Beletsky A.V."/>
            <person name="Kulichevskaya I.S."/>
            <person name="Mardanov A.V."/>
            <person name="Dedysh S.N."/>
        </authorList>
    </citation>
    <scope>NUCLEOTIDE SEQUENCE [LARGE SCALE GENOMIC DNA]</scope>
    <source>
        <strain evidence="10">SP5</strain>
    </source>
</reference>
<dbReference type="Proteomes" id="UP000214646">
    <property type="component" value="Unassembled WGS sequence"/>
</dbReference>
<dbReference type="NCBIfam" id="NF001939">
    <property type="entry name" value="PRK00719.1"/>
    <property type="match status" value="1"/>
</dbReference>
<dbReference type="InterPro" id="IPR036661">
    <property type="entry name" value="Luciferase-like_sf"/>
</dbReference>
<sequence length="379" mass="41240">MDVFWFIPTHGDGRHLGTTVGARPTTFEYFAQVARAVDHLGYAGALLPTGRGCEDAWVTAAALSSLTTRMKFLVAVRPGLVSPTLAYRMAATFDRLTNGRVCINVVTGGDPEELEGDGLHLAHDERYEQTDEFLTVWRALARHETVNFTGKHLRITGGKILMPAVQEPHIPLYFGGSSDPALGIAAKHVDVYLTWGEPPEQVAEKIRRVRELATREGRSVRFGIRLHVIVRETDAAARADADALIRHISADTAAAAQKAFAKYDSVGQKRMRELHQGDRDALWLRPDLWAGVGLVRGGAGTAMVGDPHTVAALMTEYAALGIDTFILSGYPHLEEAYRFAELVFPLLPVRRDTSIRKGGAIVGELVASGALLVAEGSRT</sequence>
<dbReference type="InterPro" id="IPR011251">
    <property type="entry name" value="Luciferase-like_dom"/>
</dbReference>
<accession>A0A225DNK2</accession>
<evidence type="ECO:0000259" key="8">
    <source>
        <dbReference type="Pfam" id="PF00296"/>
    </source>
</evidence>
<dbReference type="SUPFAM" id="SSF51679">
    <property type="entry name" value="Bacterial luciferase-like"/>
    <property type="match status" value="1"/>
</dbReference>
<dbReference type="PANTHER" id="PTHR42847">
    <property type="entry name" value="ALKANESULFONATE MONOOXYGENASE"/>
    <property type="match status" value="1"/>
</dbReference>
<dbReference type="Gene3D" id="3.20.20.30">
    <property type="entry name" value="Luciferase-like domain"/>
    <property type="match status" value="1"/>
</dbReference>
<dbReference type="EMBL" id="NIDE01000008">
    <property type="protein sequence ID" value="OWK40148.1"/>
    <property type="molecule type" value="Genomic_DNA"/>
</dbReference>
<comment type="similarity">
    <text evidence="1 7">Belongs to the SsuD family.</text>
</comment>
<dbReference type="PANTHER" id="PTHR42847:SF4">
    <property type="entry name" value="ALKANESULFONATE MONOOXYGENASE-RELATED"/>
    <property type="match status" value="1"/>
</dbReference>
<name>A0A225DNK2_9BACT</name>
<dbReference type="EC" id="1.14.14.5" evidence="2 7"/>
<proteinExistence type="inferred from homology"/>
<dbReference type="InterPro" id="IPR019911">
    <property type="entry name" value="Alkanesulphonate_mOase_FMN-dep"/>
</dbReference>
<evidence type="ECO:0000256" key="4">
    <source>
        <dbReference type="ARBA" id="ARBA00022643"/>
    </source>
</evidence>
<evidence type="ECO:0000313" key="9">
    <source>
        <dbReference type="EMBL" id="OWK40148.1"/>
    </source>
</evidence>
<comment type="caution">
    <text evidence="9">The sequence shown here is derived from an EMBL/GenBank/DDBJ whole genome shotgun (WGS) entry which is preliminary data.</text>
</comment>
<comment type="catalytic activity">
    <reaction evidence="7">
        <text>an alkanesulfonate + FMNH2 + O2 = an aldehyde + FMN + sulfite + H2O + 2 H(+)</text>
        <dbReference type="Rhea" id="RHEA:23064"/>
        <dbReference type="ChEBI" id="CHEBI:15377"/>
        <dbReference type="ChEBI" id="CHEBI:15378"/>
        <dbReference type="ChEBI" id="CHEBI:15379"/>
        <dbReference type="ChEBI" id="CHEBI:17359"/>
        <dbReference type="ChEBI" id="CHEBI:17478"/>
        <dbReference type="ChEBI" id="CHEBI:57618"/>
        <dbReference type="ChEBI" id="CHEBI:58210"/>
        <dbReference type="ChEBI" id="CHEBI:134249"/>
        <dbReference type="EC" id="1.14.14.5"/>
    </reaction>
</comment>
<evidence type="ECO:0000256" key="5">
    <source>
        <dbReference type="ARBA" id="ARBA00023002"/>
    </source>
</evidence>
<dbReference type="GO" id="GO:0008726">
    <property type="term" value="F:alkanesulfonate monooxygenase activity"/>
    <property type="evidence" value="ECO:0007669"/>
    <property type="project" value="UniProtKB-UniRule"/>
</dbReference>
<evidence type="ECO:0000256" key="3">
    <source>
        <dbReference type="ARBA" id="ARBA00022630"/>
    </source>
</evidence>
<evidence type="ECO:0000256" key="7">
    <source>
        <dbReference type="HAMAP-Rule" id="MF_01229"/>
    </source>
</evidence>